<keyword evidence="2" id="KW-0946">Virion</keyword>
<organism evidence="2">
    <name type="scientific">Enterobacter cloacae</name>
    <dbReference type="NCBI Taxonomy" id="550"/>
    <lineage>
        <taxon>Bacteria</taxon>
        <taxon>Pseudomonadati</taxon>
        <taxon>Pseudomonadota</taxon>
        <taxon>Gammaproteobacteria</taxon>
        <taxon>Enterobacterales</taxon>
        <taxon>Enterobacteriaceae</taxon>
        <taxon>Enterobacter</taxon>
        <taxon>Enterobacter cloacae complex</taxon>
    </lineage>
</organism>
<feature type="domain" description="MobA/VirD2-like nuclease" evidence="1">
    <location>
        <begin position="103"/>
        <end position="213"/>
    </location>
</feature>
<dbReference type="EMBL" id="KP726894">
    <property type="protein sequence ID" value="ALK43878.1"/>
    <property type="molecule type" value="Genomic_DNA"/>
</dbReference>
<keyword evidence="2" id="KW-0614">Plasmid</keyword>
<reference evidence="2" key="1">
    <citation type="submission" date="2015-01" db="EMBL/GenBank/DDBJ databases">
        <authorList>
            <person name="Zhao X.J."/>
            <person name="Ma P."/>
        </authorList>
    </citation>
    <scope>NUCLEOTIDE SEQUENCE</scope>
    <source>
        <strain evidence="2">ECN49</strain>
        <plasmid evidence="2">pKPC-ECN49</plasmid>
    </source>
</reference>
<dbReference type="InterPro" id="IPR005094">
    <property type="entry name" value="Endonuclease_MobA/VirD2"/>
</dbReference>
<protein>
    <submittedName>
        <fullName evidence="2">Spore coat protein CotH</fullName>
    </submittedName>
</protein>
<proteinExistence type="predicted"/>
<dbReference type="AlphaFoldDB" id="A0A0N7J5I6"/>
<geneLocation type="plasmid" evidence="2">
    <name>pKPC-ECN49</name>
</geneLocation>
<dbReference type="NCBIfam" id="NF041450">
    <property type="entry name" value="MobP1"/>
    <property type="match status" value="1"/>
</dbReference>
<keyword evidence="2" id="KW-0167">Capsid protein</keyword>
<dbReference type="InterPro" id="IPR048178">
    <property type="entry name" value="MobP1_relaxase-like"/>
</dbReference>
<dbReference type="Pfam" id="PF03432">
    <property type="entry name" value="Relaxase"/>
    <property type="match status" value="1"/>
</dbReference>
<accession>A0A0N7J5I6</accession>
<dbReference type="RefSeq" id="WP_041937886.1">
    <property type="nucleotide sequence ID" value="NZ_KP726894.1"/>
</dbReference>
<evidence type="ECO:0000313" key="2">
    <source>
        <dbReference type="EMBL" id="ALK43878.1"/>
    </source>
</evidence>
<evidence type="ECO:0000259" key="1">
    <source>
        <dbReference type="Pfam" id="PF03432"/>
    </source>
</evidence>
<name>A0A0N7J5I6_ENTCL</name>
<sequence length="396" mass="45194">MGVYVAKEDRVKRSRAKKGTSVKSALSKSAFVYKARHGGKNYSRTVKDRTFAKGASKEVMVKIVGKGKTQLGVKRGIDYISRDGDLPLINEEGHVSDKNTDKDYLNATKAHMVKETDARRLHDKHGKANPAIVTNFSFSAPPMAKVKPEDAMNAVREVLHKKYPDNRFVLAYHTDKKEHPHVHANFRNENKYGDVVEFKPKDLRAIRQEFCKELQAMGYDVKATHKQKIGLYKALEDEHKNAPKRQKGVYEVVKFGYDHYQFKPENSFQNYITVKTLNKGVESTYWGKELGELCEREKVAQGDLIKLKKTSSVKVKVPEVDSNEKIIGWKETKRNQWELENLGVGGIDRTQPLKSNVDLTTPDQLFRLERKQADFRQKAVDMIKKEKSISRGISIG</sequence>